<reference evidence="2 3" key="1">
    <citation type="submission" date="2024-06" db="EMBL/GenBank/DDBJ databases">
        <authorList>
            <person name="Pan Q."/>
            <person name="Wen M."/>
            <person name="Jouanno E."/>
            <person name="Zahm M."/>
            <person name="Klopp C."/>
            <person name="Cabau C."/>
            <person name="Louis A."/>
            <person name="Berthelot C."/>
            <person name="Parey E."/>
            <person name="Roest Crollius H."/>
            <person name="Montfort J."/>
            <person name="Robinson-Rechavi M."/>
            <person name="Bouchez O."/>
            <person name="Lampietro C."/>
            <person name="Lopez Roques C."/>
            <person name="Donnadieu C."/>
            <person name="Postlethwait J."/>
            <person name="Bobe J."/>
            <person name="Verreycken H."/>
            <person name="Guiguen Y."/>
        </authorList>
    </citation>
    <scope>NUCLEOTIDE SEQUENCE [LARGE SCALE GENOMIC DNA]</scope>
    <source>
        <strain evidence="2">Up_M1</strain>
        <tissue evidence="2">Testis</tissue>
    </source>
</reference>
<feature type="region of interest" description="Disordered" evidence="1">
    <location>
        <begin position="156"/>
        <end position="204"/>
    </location>
</feature>
<dbReference type="EMBL" id="JAGEUA010000001">
    <property type="protein sequence ID" value="KAL1022151.1"/>
    <property type="molecule type" value="Genomic_DNA"/>
</dbReference>
<evidence type="ECO:0000313" key="3">
    <source>
        <dbReference type="Proteomes" id="UP001557470"/>
    </source>
</evidence>
<comment type="caution">
    <text evidence="2">The sequence shown here is derived from an EMBL/GenBank/DDBJ whole genome shotgun (WGS) entry which is preliminary data.</text>
</comment>
<accession>A0ABD0XL86</accession>
<dbReference type="Proteomes" id="UP001557470">
    <property type="component" value="Unassembled WGS sequence"/>
</dbReference>
<feature type="compositionally biased region" description="Basic and acidic residues" evidence="1">
    <location>
        <begin position="183"/>
        <end position="193"/>
    </location>
</feature>
<dbReference type="AlphaFoldDB" id="A0ABD0XL86"/>
<name>A0ABD0XL86_UMBPY</name>
<keyword evidence="3" id="KW-1185">Reference proteome</keyword>
<evidence type="ECO:0000256" key="1">
    <source>
        <dbReference type="SAM" id="MobiDB-lite"/>
    </source>
</evidence>
<proteinExistence type="predicted"/>
<evidence type="ECO:0000313" key="2">
    <source>
        <dbReference type="EMBL" id="KAL1022151.1"/>
    </source>
</evidence>
<organism evidence="2 3">
    <name type="scientific">Umbra pygmaea</name>
    <name type="common">Eastern mudminnow</name>
    <dbReference type="NCBI Taxonomy" id="75934"/>
    <lineage>
        <taxon>Eukaryota</taxon>
        <taxon>Metazoa</taxon>
        <taxon>Chordata</taxon>
        <taxon>Craniata</taxon>
        <taxon>Vertebrata</taxon>
        <taxon>Euteleostomi</taxon>
        <taxon>Actinopterygii</taxon>
        <taxon>Neopterygii</taxon>
        <taxon>Teleostei</taxon>
        <taxon>Protacanthopterygii</taxon>
        <taxon>Esociformes</taxon>
        <taxon>Umbridae</taxon>
        <taxon>Umbra</taxon>
    </lineage>
</organism>
<sequence length="274" mass="31215">MSQAAVRPPLSPMLTGVPASCVHRVCPGQIGSVLEDSFRVACLMCDWWESQLRLNLLNRLFSASNNIIKTRGMRTGTLYTTTTMANIRRPLPPPLDLRPCLTSGQPRKLQLTTTTEREPLSLQITWPAFTQWARDLALFSSRGAVEAAAGVWRERPWSDHSTTNQSCDQTGDSYQIHTTGPSKARERKKERQKGGTNSSPLIPGSHHLFRESVLKSKFLELWWKRGRRSALEGNIGQFWSTQRFVIGGGLRFQQAWLRCWDHYREHRHGVQQHL</sequence>
<protein>
    <submittedName>
        <fullName evidence="2">Uncharacterized protein</fullName>
    </submittedName>
</protein>
<gene>
    <name evidence="2" type="ORF">UPYG_G00022810</name>
</gene>
<feature type="compositionally biased region" description="Polar residues" evidence="1">
    <location>
        <begin position="159"/>
        <end position="181"/>
    </location>
</feature>